<dbReference type="Proteomes" id="UP000719267">
    <property type="component" value="Unassembled WGS sequence"/>
</dbReference>
<feature type="signal peptide" evidence="4">
    <location>
        <begin position="1"/>
        <end position="18"/>
    </location>
</feature>
<dbReference type="InterPro" id="IPR006710">
    <property type="entry name" value="Glyco_hydro_43"/>
</dbReference>
<keyword evidence="4" id="KW-0732">Signal</keyword>
<dbReference type="Pfam" id="PF17851">
    <property type="entry name" value="GH43_C2"/>
    <property type="match status" value="1"/>
</dbReference>
<sequence>MKVFLKIFIFFLITTAFSQTEPQEFKNPILTGFHPDPSICRVGDDYYLVNSTFVWYPGIPIYHSKDLVNWKLIGHGIQRKEQLNFDGVIDKFGIFAPTIRYHNGMFYITSTCVECEGNFYITAKDPSGPWSDPVFLKDASGVDPSLFWDTDGKSYYIGTTRPETSEWLNQGEVWMQEIDLKKGKLFGERKVLTYGHANNASFPESPHIYKVNGKYVLLISEEGTEKNHAVTVHHSDSLWGPYVTDYVNPVMTHRHLGINYPVQAIGHADLVETQNGEWWSVVLGKRMIDGKFTLGRETFLAKVEFQDQTPIFNPEVGKVVLNQKRPDLPWSPVKENSTTDNFDKDELKADWSFIRTPQKEFYTLKNEKLCIKGLPETIDSLVNTSMLLKRIKDFNFLASTELNFKSKSPKEQAGLVIYRTNNTYYYFAKQKDKIVIIKKFKGEKEIVAEAPYAQKNVFLEVEGNGLEIQFKYGSSKEELKLLGEIQSLEVIADGNGNQFNGPGIGIYATGNGKQNSKPACYNSFTYKKLKK</sequence>
<feature type="chain" id="PRO_5046189792" evidence="4">
    <location>
        <begin position="19"/>
        <end position="531"/>
    </location>
</feature>
<proteinExistence type="inferred from homology"/>
<dbReference type="EMBL" id="JAHWDF010000016">
    <property type="protein sequence ID" value="MBW2962726.1"/>
    <property type="molecule type" value="Genomic_DNA"/>
</dbReference>
<comment type="caution">
    <text evidence="6">The sequence shown here is derived from an EMBL/GenBank/DDBJ whole genome shotgun (WGS) entry which is preliminary data.</text>
</comment>
<evidence type="ECO:0000256" key="3">
    <source>
        <dbReference type="RuleBase" id="RU361187"/>
    </source>
</evidence>
<dbReference type="InterPro" id="IPR041542">
    <property type="entry name" value="GH43_C2"/>
</dbReference>
<dbReference type="Pfam" id="PF04616">
    <property type="entry name" value="Glyco_hydro_43"/>
    <property type="match status" value="1"/>
</dbReference>
<evidence type="ECO:0000313" key="7">
    <source>
        <dbReference type="Proteomes" id="UP000719267"/>
    </source>
</evidence>
<dbReference type="RefSeq" id="WP_219041007.1">
    <property type="nucleotide sequence ID" value="NZ_JAHWDF010000016.1"/>
</dbReference>
<name>A0ABS6W5G5_9FLAO</name>
<evidence type="ECO:0000259" key="5">
    <source>
        <dbReference type="Pfam" id="PF17851"/>
    </source>
</evidence>
<protein>
    <submittedName>
        <fullName evidence="6">Glycoside hydrolase family 43 protein</fullName>
    </submittedName>
</protein>
<organism evidence="6 7">
    <name type="scientific">Mesonia aestuariivivens</name>
    <dbReference type="NCBI Taxonomy" id="2796128"/>
    <lineage>
        <taxon>Bacteria</taxon>
        <taxon>Pseudomonadati</taxon>
        <taxon>Bacteroidota</taxon>
        <taxon>Flavobacteriia</taxon>
        <taxon>Flavobacteriales</taxon>
        <taxon>Flavobacteriaceae</taxon>
        <taxon>Mesonia</taxon>
    </lineage>
</organism>
<gene>
    <name evidence="6" type="ORF">KW502_13090</name>
</gene>
<feature type="domain" description="Beta-xylosidase C-terminal Concanavalin A-like" evidence="5">
    <location>
        <begin position="339"/>
        <end position="527"/>
    </location>
</feature>
<dbReference type="GO" id="GO:0016787">
    <property type="term" value="F:hydrolase activity"/>
    <property type="evidence" value="ECO:0007669"/>
    <property type="project" value="UniProtKB-KW"/>
</dbReference>
<dbReference type="InterPro" id="IPR051795">
    <property type="entry name" value="Glycosyl_Hydrlase_43"/>
</dbReference>
<comment type="similarity">
    <text evidence="3">Belongs to the glycosyl hydrolase 43 family.</text>
</comment>
<evidence type="ECO:0000256" key="1">
    <source>
        <dbReference type="ARBA" id="ARBA00022801"/>
    </source>
</evidence>
<evidence type="ECO:0000313" key="6">
    <source>
        <dbReference type="EMBL" id="MBW2962726.1"/>
    </source>
</evidence>
<keyword evidence="7" id="KW-1185">Reference proteome</keyword>
<keyword evidence="2 3" id="KW-0326">Glycosidase</keyword>
<evidence type="ECO:0000256" key="4">
    <source>
        <dbReference type="SAM" id="SignalP"/>
    </source>
</evidence>
<dbReference type="PANTHER" id="PTHR42812">
    <property type="entry name" value="BETA-XYLOSIDASE"/>
    <property type="match status" value="1"/>
</dbReference>
<evidence type="ECO:0000256" key="2">
    <source>
        <dbReference type="ARBA" id="ARBA00023295"/>
    </source>
</evidence>
<accession>A0ABS6W5G5</accession>
<dbReference type="PANTHER" id="PTHR42812:SF12">
    <property type="entry name" value="BETA-XYLOSIDASE-RELATED"/>
    <property type="match status" value="1"/>
</dbReference>
<keyword evidence="1 3" id="KW-0378">Hydrolase</keyword>
<dbReference type="CDD" id="cd18617">
    <property type="entry name" value="GH43_XynB-like"/>
    <property type="match status" value="1"/>
</dbReference>
<reference evidence="6 7" key="1">
    <citation type="submission" date="2021-07" db="EMBL/GenBank/DDBJ databases">
        <title>Mesonia aestuariivivens sp. nov., isolated from a tidal flat.</title>
        <authorList>
            <person name="Kim Y.-O."/>
            <person name="Yoon J.-H."/>
        </authorList>
    </citation>
    <scope>NUCLEOTIDE SEQUENCE [LARGE SCALE GENOMIC DNA]</scope>
    <source>
        <strain evidence="6 7">JHPTF-M18</strain>
    </source>
</reference>